<dbReference type="GO" id="GO:0080120">
    <property type="term" value="P:CAAX-box protein maturation"/>
    <property type="evidence" value="ECO:0007669"/>
    <property type="project" value="UniProtKB-ARBA"/>
</dbReference>
<keyword evidence="4" id="KW-1185">Reference proteome</keyword>
<proteinExistence type="predicted"/>
<gene>
    <name evidence="3" type="ORF">QI30_11245</name>
</gene>
<protein>
    <recommendedName>
        <fullName evidence="2">CAAX prenyl protease 2/Lysostaphin resistance protein A-like domain-containing protein</fullName>
    </recommendedName>
</protein>
<dbReference type="Pfam" id="PF02517">
    <property type="entry name" value="Rce1-like"/>
    <property type="match status" value="1"/>
</dbReference>
<feature type="transmembrane region" description="Helical" evidence="1">
    <location>
        <begin position="102"/>
        <end position="119"/>
    </location>
</feature>
<name>A0A433RTM0_9BACL</name>
<organism evidence="3 4">
    <name type="scientific">Candidatus Kurthia intestinigallinarum</name>
    <dbReference type="NCBI Taxonomy" id="1562256"/>
    <lineage>
        <taxon>Bacteria</taxon>
        <taxon>Bacillati</taxon>
        <taxon>Bacillota</taxon>
        <taxon>Bacilli</taxon>
        <taxon>Bacillales</taxon>
        <taxon>Caryophanaceae</taxon>
        <taxon>Kurthia</taxon>
    </lineage>
</organism>
<evidence type="ECO:0000259" key="2">
    <source>
        <dbReference type="Pfam" id="PF02517"/>
    </source>
</evidence>
<feature type="transmembrane region" description="Helical" evidence="1">
    <location>
        <begin position="131"/>
        <end position="148"/>
    </location>
</feature>
<dbReference type="OrthoDB" id="1903300at2"/>
<comment type="caution">
    <text evidence="3">The sequence shown here is derived from an EMBL/GenBank/DDBJ whole genome shotgun (WGS) entry which is preliminary data.</text>
</comment>
<accession>A0A433RTM0</accession>
<dbReference type="RefSeq" id="WP_020189281.1">
    <property type="nucleotide sequence ID" value="NZ_JTFC01000031.1"/>
</dbReference>
<feature type="transmembrane region" description="Helical" evidence="1">
    <location>
        <begin position="60"/>
        <end position="82"/>
    </location>
</feature>
<feature type="transmembrane region" description="Helical" evidence="1">
    <location>
        <begin position="30"/>
        <end position="48"/>
    </location>
</feature>
<dbReference type="Proteomes" id="UP000288623">
    <property type="component" value="Unassembled WGS sequence"/>
</dbReference>
<keyword evidence="1" id="KW-0812">Transmembrane</keyword>
<feature type="transmembrane region" description="Helical" evidence="1">
    <location>
        <begin position="179"/>
        <end position="198"/>
    </location>
</feature>
<evidence type="ECO:0000313" key="4">
    <source>
        <dbReference type="Proteomes" id="UP000288623"/>
    </source>
</evidence>
<keyword evidence="1" id="KW-0472">Membrane</keyword>
<dbReference type="AlphaFoldDB" id="A0A433RTM0"/>
<reference evidence="3 4" key="1">
    <citation type="submission" date="2014-11" db="EMBL/GenBank/DDBJ databases">
        <title>Genome sequence and analysis of novel Kurthia sp.</title>
        <authorList>
            <person name="Lawson J.N."/>
            <person name="Gonzalez J.E."/>
            <person name="Rinauldi L."/>
            <person name="Xuan Z."/>
            <person name="Firman A."/>
            <person name="Shaddox L."/>
            <person name="Trudeau A."/>
            <person name="Shah S."/>
            <person name="Reiman D."/>
        </authorList>
    </citation>
    <scope>NUCLEOTIDE SEQUENCE [LARGE SCALE GENOMIC DNA]</scope>
    <source>
        <strain evidence="3 4">3B1D</strain>
    </source>
</reference>
<keyword evidence="1" id="KW-1133">Transmembrane helix</keyword>
<evidence type="ECO:0000256" key="1">
    <source>
        <dbReference type="SAM" id="Phobius"/>
    </source>
</evidence>
<feature type="transmembrane region" description="Helical" evidence="1">
    <location>
        <begin position="7"/>
        <end position="24"/>
    </location>
</feature>
<sequence>MLRRYHLVFILSLIAVFALMTVSFQNPALFWFTYTFSMLLCVAFSKTFSEVFDELSTANYLVLGIPSGIIGYFIILGFYQLLPHTAATNVQTFLVTFSPHSLFEYILLILIIAVAEELYWRGFVQQYLKQFMRDVFAIIVASFAFAIPLAINGFYMPSVAAFFSGIVIGFLYERTKSMPVIIIIHIVMLTLLFLLLPLY</sequence>
<dbReference type="EMBL" id="JTFC01000031">
    <property type="protein sequence ID" value="RUS55501.1"/>
    <property type="molecule type" value="Genomic_DNA"/>
</dbReference>
<dbReference type="GO" id="GO:0004175">
    <property type="term" value="F:endopeptidase activity"/>
    <property type="evidence" value="ECO:0007669"/>
    <property type="project" value="UniProtKB-ARBA"/>
</dbReference>
<dbReference type="InterPro" id="IPR003675">
    <property type="entry name" value="Rce1/LyrA-like_dom"/>
</dbReference>
<feature type="domain" description="CAAX prenyl protease 2/Lysostaphin resistance protein A-like" evidence="2">
    <location>
        <begin position="100"/>
        <end position="188"/>
    </location>
</feature>
<evidence type="ECO:0000313" key="3">
    <source>
        <dbReference type="EMBL" id="RUS55501.1"/>
    </source>
</evidence>